<dbReference type="SUPFAM" id="SSF47648">
    <property type="entry name" value="Nucleoside phosphorylase/phosphoribosyltransferase N-terminal domain"/>
    <property type="match status" value="1"/>
</dbReference>
<evidence type="ECO:0000256" key="8">
    <source>
        <dbReference type="ARBA" id="ARBA00022842"/>
    </source>
</evidence>
<comment type="cofactor">
    <cofactor evidence="12">
        <name>Mg(2+)</name>
        <dbReference type="ChEBI" id="CHEBI:18420"/>
    </cofactor>
    <text evidence="12">Binds 2 magnesium ions per monomer.</text>
</comment>
<feature type="binding site" evidence="12">
    <location>
        <begin position="109"/>
        <end position="117"/>
    </location>
    <ligand>
        <name>5-phospho-alpha-D-ribose 1-diphosphate</name>
        <dbReference type="ChEBI" id="CHEBI:58017"/>
    </ligand>
</feature>
<dbReference type="GO" id="GO:0000287">
    <property type="term" value="F:magnesium ion binding"/>
    <property type="evidence" value="ECO:0007669"/>
    <property type="project" value="UniProtKB-UniRule"/>
</dbReference>
<comment type="function">
    <text evidence="12">Catalyzes the transfer of the phosphoribosyl group of 5-phosphorylribose-1-pyrophosphate (PRPP) to anthranilate to yield N-(5'-phosphoribosyl)-anthranilate (PRA).</text>
</comment>
<keyword evidence="8 12" id="KW-0460">Magnesium</keyword>
<keyword evidence="3 12" id="KW-0028">Amino-acid biosynthesis</keyword>
<evidence type="ECO:0000256" key="7">
    <source>
        <dbReference type="ARBA" id="ARBA00022822"/>
    </source>
</evidence>
<keyword evidence="9 12" id="KW-0057">Aromatic amino acid biosynthesis</keyword>
<dbReference type="Gene3D" id="3.40.1030.10">
    <property type="entry name" value="Nucleoside phosphorylase/phosphoribosyltransferase catalytic domain"/>
    <property type="match status" value="1"/>
</dbReference>
<comment type="pathway">
    <text evidence="1 12">Amino-acid biosynthesis; L-tryptophan biosynthesis; L-tryptophan from chorismate: step 2/5.</text>
</comment>
<dbReference type="GO" id="GO:0000162">
    <property type="term" value="P:L-tryptophan biosynthetic process"/>
    <property type="evidence" value="ECO:0007669"/>
    <property type="project" value="UniProtKB-UniRule"/>
</dbReference>
<keyword evidence="6 12" id="KW-0479">Metal-binding</keyword>
<dbReference type="InterPro" id="IPR000312">
    <property type="entry name" value="Glycosyl_Trfase_fam3"/>
</dbReference>
<dbReference type="Proteomes" id="UP000027997">
    <property type="component" value="Unassembled WGS sequence"/>
</dbReference>
<dbReference type="AlphaFoldDB" id="A0A081KF67"/>
<keyword evidence="7 12" id="KW-0822">Tryptophan biosynthesis</keyword>
<dbReference type="RefSeq" id="WP_020581469.1">
    <property type="nucleotide sequence ID" value="NZ_JOJP01000001.1"/>
</dbReference>
<feature type="binding site" evidence="12">
    <location>
        <position position="227"/>
    </location>
    <ligand>
        <name>Mg(2+)</name>
        <dbReference type="ChEBI" id="CHEBI:18420"/>
        <label>1</label>
    </ligand>
</feature>
<dbReference type="InterPro" id="IPR017459">
    <property type="entry name" value="Glycosyl_Trfase_fam3_N_dom"/>
</dbReference>
<dbReference type="Pfam" id="PF00591">
    <property type="entry name" value="Glycos_transf_3"/>
    <property type="match status" value="1"/>
</dbReference>
<comment type="catalytic activity">
    <reaction evidence="10 12">
        <text>N-(5-phospho-beta-D-ribosyl)anthranilate + diphosphate = 5-phospho-alpha-D-ribose 1-diphosphate + anthranilate</text>
        <dbReference type="Rhea" id="RHEA:11768"/>
        <dbReference type="ChEBI" id="CHEBI:16567"/>
        <dbReference type="ChEBI" id="CHEBI:18277"/>
        <dbReference type="ChEBI" id="CHEBI:33019"/>
        <dbReference type="ChEBI" id="CHEBI:58017"/>
        <dbReference type="EC" id="2.4.2.18"/>
    </reaction>
</comment>
<feature type="binding site" evidence="12">
    <location>
        <position position="93"/>
    </location>
    <ligand>
        <name>Mg(2+)</name>
        <dbReference type="ChEBI" id="CHEBI:18420"/>
        <label>1</label>
    </ligand>
</feature>
<proteinExistence type="inferred from homology"/>
<feature type="binding site" evidence="12">
    <location>
        <position position="121"/>
    </location>
    <ligand>
        <name>5-phospho-alpha-D-ribose 1-diphosphate</name>
        <dbReference type="ChEBI" id="CHEBI:58017"/>
    </ligand>
</feature>
<evidence type="ECO:0000313" key="16">
    <source>
        <dbReference type="Proteomes" id="UP000027997"/>
    </source>
</evidence>
<feature type="binding site" evidence="12">
    <location>
        <position position="81"/>
    </location>
    <ligand>
        <name>anthranilate</name>
        <dbReference type="ChEBI" id="CHEBI:16567"/>
        <label>1</label>
    </ligand>
</feature>
<comment type="similarity">
    <text evidence="12">Belongs to the anthranilate phosphoribosyltransferase family.</text>
</comment>
<evidence type="ECO:0000256" key="4">
    <source>
        <dbReference type="ARBA" id="ARBA00022676"/>
    </source>
</evidence>
<feature type="binding site" evidence="12">
    <location>
        <position position="167"/>
    </location>
    <ligand>
        <name>anthranilate</name>
        <dbReference type="ChEBI" id="CHEBI:16567"/>
        <label>2</label>
    </ligand>
</feature>
<evidence type="ECO:0000256" key="5">
    <source>
        <dbReference type="ARBA" id="ARBA00022679"/>
    </source>
</evidence>
<dbReference type="InterPro" id="IPR036320">
    <property type="entry name" value="Glycosyl_Trfase_fam3_N_dom_sf"/>
</dbReference>
<comment type="subunit">
    <text evidence="2 12">Homodimer.</text>
</comment>
<evidence type="ECO:0000259" key="14">
    <source>
        <dbReference type="Pfam" id="PF02885"/>
    </source>
</evidence>
<accession>A0A081KF67</accession>
<evidence type="ECO:0000256" key="11">
    <source>
        <dbReference type="ARBA" id="ARBA00061188"/>
    </source>
</evidence>
<dbReference type="FunFam" id="1.20.970.10:FF:000006">
    <property type="entry name" value="Anthranilate phosphoribosyltransferase"/>
    <property type="match status" value="1"/>
</dbReference>
<feature type="binding site" evidence="12">
    <location>
        <begin position="84"/>
        <end position="85"/>
    </location>
    <ligand>
        <name>5-phospho-alpha-D-ribose 1-diphosphate</name>
        <dbReference type="ChEBI" id="CHEBI:58017"/>
    </ligand>
</feature>
<keyword evidence="4 12" id="KW-0328">Glycosyltransferase</keyword>
<feature type="binding site" evidence="12">
    <location>
        <position position="226"/>
    </location>
    <ligand>
        <name>Mg(2+)</name>
        <dbReference type="ChEBI" id="CHEBI:18420"/>
        <label>2</label>
    </ligand>
</feature>
<dbReference type="HAMAP" id="MF_00211">
    <property type="entry name" value="TrpD"/>
    <property type="match status" value="1"/>
</dbReference>
<organism evidence="15 16">
    <name type="scientific">Endozoicomonas elysicola</name>
    <dbReference type="NCBI Taxonomy" id="305900"/>
    <lineage>
        <taxon>Bacteria</taxon>
        <taxon>Pseudomonadati</taxon>
        <taxon>Pseudomonadota</taxon>
        <taxon>Gammaproteobacteria</taxon>
        <taxon>Oceanospirillales</taxon>
        <taxon>Endozoicomonadaceae</taxon>
        <taxon>Endozoicomonas</taxon>
    </lineage>
</organism>
<feature type="domain" description="Glycosyl transferase family 3 N-terminal" evidence="14">
    <location>
        <begin position="4"/>
        <end position="66"/>
    </location>
</feature>
<keyword evidence="16" id="KW-1185">Reference proteome</keyword>
<dbReference type="PANTHER" id="PTHR43285:SF2">
    <property type="entry name" value="ANTHRANILATE PHOSPHORIBOSYLTRANSFERASE"/>
    <property type="match status" value="1"/>
</dbReference>
<dbReference type="NCBIfam" id="TIGR01245">
    <property type="entry name" value="trpD"/>
    <property type="match status" value="1"/>
</dbReference>
<name>A0A081KF67_9GAMM</name>
<comment type="caution">
    <text evidence="12">Lacks conserved residue(s) required for the propagation of feature annotation.</text>
</comment>
<evidence type="ECO:0000256" key="9">
    <source>
        <dbReference type="ARBA" id="ARBA00023141"/>
    </source>
</evidence>
<feature type="binding site" evidence="12">
    <location>
        <position position="81"/>
    </location>
    <ligand>
        <name>5-phospho-alpha-D-ribose 1-diphosphate</name>
        <dbReference type="ChEBI" id="CHEBI:58017"/>
    </ligand>
</feature>
<evidence type="ECO:0000256" key="10">
    <source>
        <dbReference type="ARBA" id="ARBA00052328"/>
    </source>
</evidence>
<evidence type="ECO:0000256" key="6">
    <source>
        <dbReference type="ARBA" id="ARBA00022723"/>
    </source>
</evidence>
<dbReference type="FunFam" id="3.40.1030.10:FF:000002">
    <property type="entry name" value="Anthranilate phosphoribosyltransferase"/>
    <property type="match status" value="1"/>
</dbReference>
<keyword evidence="5 12" id="KW-0808">Transferase</keyword>
<evidence type="ECO:0000259" key="13">
    <source>
        <dbReference type="Pfam" id="PF00591"/>
    </source>
</evidence>
<sequence>MQIKEAIGRIVQHLDLSRDEMVDVMQQIMTGQCSDTQIAAFLVGMRMKSESIEEITGAAMVMRQLATSVQVNTDHLVDIVGTGGDGAHLFNVSTASAFVCAAAGANVAKHGNRGVSSSSGSADLLEHAGVNLDITPEQVSRCIEEVGVGFMFAPAHHSAMKNVVGVRRELGIRTLFNILGPMSNPANVKNLLIGVFTKELCRPMAEVLRELGNEHVMVVHSVDGLDEISIASETHVAELKDGKVFEYTLKPEDFNINSQSLIGLDVKDSNESLTLIKDALGKQQGRYAEKAASMIALNAGTAIYLSGVASRLEEGILMAQDAIDSGLALEKMNELASFTRVFSADAH</sequence>
<dbReference type="STRING" id="305900.GV64_20565"/>
<protein>
    <recommendedName>
        <fullName evidence="12">Anthranilate phosphoribosyltransferase</fullName>
        <ecNumber evidence="12">2.4.2.18</ecNumber>
    </recommendedName>
</protein>
<reference evidence="15 16" key="1">
    <citation type="submission" date="2014-06" db="EMBL/GenBank/DDBJ databases">
        <title>Whole Genome Sequences of Three Symbiotic Endozoicomonas Bacteria.</title>
        <authorList>
            <person name="Neave M.J."/>
            <person name="Apprill A."/>
            <person name="Voolstra C.R."/>
        </authorList>
    </citation>
    <scope>NUCLEOTIDE SEQUENCE [LARGE SCALE GENOMIC DNA]</scope>
    <source>
        <strain evidence="15 16">DSM 22380</strain>
    </source>
</reference>
<feature type="binding site" evidence="12">
    <location>
        <begin position="91"/>
        <end position="94"/>
    </location>
    <ligand>
        <name>5-phospho-alpha-D-ribose 1-diphosphate</name>
        <dbReference type="ChEBI" id="CHEBI:58017"/>
    </ligand>
</feature>
<dbReference type="GO" id="GO:0004048">
    <property type="term" value="F:anthranilate phosphoribosyltransferase activity"/>
    <property type="evidence" value="ECO:0007669"/>
    <property type="project" value="UniProtKB-UniRule"/>
</dbReference>
<evidence type="ECO:0000256" key="1">
    <source>
        <dbReference type="ARBA" id="ARBA00004907"/>
    </source>
</evidence>
<gene>
    <name evidence="12 15" type="primary">trpD</name>
    <name evidence="15" type="ORF">GV64_20565</name>
</gene>
<evidence type="ECO:0000313" key="15">
    <source>
        <dbReference type="EMBL" id="KEI72793.1"/>
    </source>
</evidence>
<feature type="binding site" evidence="12">
    <location>
        <position position="227"/>
    </location>
    <ligand>
        <name>Mg(2+)</name>
        <dbReference type="ChEBI" id="CHEBI:18420"/>
        <label>2</label>
    </ligand>
</feature>
<dbReference type="UniPathway" id="UPA00035">
    <property type="reaction ID" value="UER00041"/>
</dbReference>
<evidence type="ECO:0000256" key="3">
    <source>
        <dbReference type="ARBA" id="ARBA00022605"/>
    </source>
</evidence>
<dbReference type="eggNOG" id="COG0547">
    <property type="taxonomic scope" value="Bacteria"/>
</dbReference>
<dbReference type="EMBL" id="JOJP01000001">
    <property type="protein sequence ID" value="KEI72793.1"/>
    <property type="molecule type" value="Genomic_DNA"/>
</dbReference>
<feature type="domain" description="Glycosyl transferase family 3" evidence="13">
    <location>
        <begin position="74"/>
        <end position="329"/>
    </location>
</feature>
<feature type="binding site" evidence="12">
    <location>
        <position position="112"/>
    </location>
    <ligand>
        <name>anthranilate</name>
        <dbReference type="ChEBI" id="CHEBI:16567"/>
        <label>1</label>
    </ligand>
</feature>
<dbReference type="SUPFAM" id="SSF52418">
    <property type="entry name" value="Nucleoside phosphorylase/phosphoribosyltransferase catalytic domain"/>
    <property type="match status" value="1"/>
</dbReference>
<dbReference type="Pfam" id="PF02885">
    <property type="entry name" value="Glycos_trans_3N"/>
    <property type="match status" value="1"/>
</dbReference>
<comment type="caution">
    <text evidence="15">The sequence shown here is derived from an EMBL/GenBank/DDBJ whole genome shotgun (WGS) entry which is preliminary data.</text>
</comment>
<dbReference type="InterPro" id="IPR035902">
    <property type="entry name" value="Nuc_phospho_transferase"/>
</dbReference>
<dbReference type="GO" id="GO:0005829">
    <property type="term" value="C:cytosol"/>
    <property type="evidence" value="ECO:0007669"/>
    <property type="project" value="TreeGrafter"/>
</dbReference>
<evidence type="ECO:0000256" key="12">
    <source>
        <dbReference type="HAMAP-Rule" id="MF_00211"/>
    </source>
</evidence>
<dbReference type="PANTHER" id="PTHR43285">
    <property type="entry name" value="ANTHRANILATE PHOSPHORIBOSYLTRANSFERASE"/>
    <property type="match status" value="1"/>
</dbReference>
<evidence type="ECO:0000256" key="2">
    <source>
        <dbReference type="ARBA" id="ARBA00011738"/>
    </source>
</evidence>
<comment type="similarity">
    <text evidence="11">In the C-terminal section; belongs to the anthranilate phosphoribosyltransferase family.</text>
</comment>
<dbReference type="EC" id="2.4.2.18" evidence="12"/>
<dbReference type="InterPro" id="IPR005940">
    <property type="entry name" value="Anthranilate_Pribosyl_Tfrase"/>
</dbReference>
<dbReference type="Gene3D" id="1.20.970.10">
    <property type="entry name" value="Transferase, Pyrimidine Nucleoside Phosphorylase, Chain C"/>
    <property type="match status" value="1"/>
</dbReference>